<reference evidence="5" key="1">
    <citation type="submission" date="2023-08" db="EMBL/GenBank/DDBJ databases">
        <authorList>
            <person name="Audoor S."/>
            <person name="Bilcke G."/>
        </authorList>
    </citation>
    <scope>NUCLEOTIDE SEQUENCE</scope>
</reference>
<dbReference type="InterPro" id="IPR051063">
    <property type="entry name" value="PDI"/>
</dbReference>
<feature type="domain" description="Thioredoxin" evidence="4">
    <location>
        <begin position="24"/>
        <end position="117"/>
    </location>
</feature>
<evidence type="ECO:0000313" key="6">
    <source>
        <dbReference type="Proteomes" id="UP001295423"/>
    </source>
</evidence>
<dbReference type="EMBL" id="CAKOGP040000001">
    <property type="protein sequence ID" value="CAJ1906623.1"/>
    <property type="molecule type" value="Genomic_DNA"/>
</dbReference>
<dbReference type="InterPro" id="IPR013766">
    <property type="entry name" value="Thioredoxin_domain"/>
</dbReference>
<accession>A0AAD2FBY4</accession>
<name>A0AAD2FBY4_9STRA</name>
<dbReference type="Proteomes" id="UP001295423">
    <property type="component" value="Unassembled WGS sequence"/>
</dbReference>
<evidence type="ECO:0000256" key="2">
    <source>
        <dbReference type="ARBA" id="ARBA00022729"/>
    </source>
</evidence>
<dbReference type="InterPro" id="IPR036249">
    <property type="entry name" value="Thioredoxin-like_sf"/>
</dbReference>
<dbReference type="Gene3D" id="3.40.30.10">
    <property type="entry name" value="Glutaredoxin"/>
    <property type="match status" value="1"/>
</dbReference>
<dbReference type="AlphaFoldDB" id="A0AAD2FBY4"/>
<dbReference type="GO" id="GO:0006457">
    <property type="term" value="P:protein folding"/>
    <property type="evidence" value="ECO:0007669"/>
    <property type="project" value="TreeGrafter"/>
</dbReference>
<proteinExistence type="inferred from homology"/>
<evidence type="ECO:0000259" key="4">
    <source>
        <dbReference type="Pfam" id="PF00085"/>
    </source>
</evidence>
<evidence type="ECO:0000256" key="3">
    <source>
        <dbReference type="SAM" id="SignalP"/>
    </source>
</evidence>
<protein>
    <recommendedName>
        <fullName evidence="4">Thioredoxin domain-containing protein</fullName>
    </recommendedName>
</protein>
<dbReference type="SUPFAM" id="SSF52833">
    <property type="entry name" value="Thioredoxin-like"/>
    <property type="match status" value="1"/>
</dbReference>
<dbReference type="GO" id="GO:0003756">
    <property type="term" value="F:protein disulfide isomerase activity"/>
    <property type="evidence" value="ECO:0007669"/>
    <property type="project" value="TreeGrafter"/>
</dbReference>
<dbReference type="PANTHER" id="PTHR45672">
    <property type="entry name" value="PROTEIN DISULFIDE-ISOMERASE C17H9.14C-RELATED"/>
    <property type="match status" value="1"/>
</dbReference>
<dbReference type="Pfam" id="PF00085">
    <property type="entry name" value="Thioredoxin"/>
    <property type="match status" value="1"/>
</dbReference>
<dbReference type="PANTHER" id="PTHR45672:SF3">
    <property type="entry name" value="THIOREDOXIN DOMAIN-CONTAINING PROTEIN 5"/>
    <property type="match status" value="1"/>
</dbReference>
<gene>
    <name evidence="5" type="ORF">CYCCA115_LOCUS463</name>
</gene>
<feature type="signal peptide" evidence="3">
    <location>
        <begin position="1"/>
        <end position="20"/>
    </location>
</feature>
<organism evidence="5 6">
    <name type="scientific">Cylindrotheca closterium</name>
    <dbReference type="NCBI Taxonomy" id="2856"/>
    <lineage>
        <taxon>Eukaryota</taxon>
        <taxon>Sar</taxon>
        <taxon>Stramenopiles</taxon>
        <taxon>Ochrophyta</taxon>
        <taxon>Bacillariophyta</taxon>
        <taxon>Bacillariophyceae</taxon>
        <taxon>Bacillariophycidae</taxon>
        <taxon>Bacillariales</taxon>
        <taxon>Bacillariaceae</taxon>
        <taxon>Cylindrotheca</taxon>
    </lineage>
</organism>
<evidence type="ECO:0000313" key="5">
    <source>
        <dbReference type="EMBL" id="CAJ1906623.1"/>
    </source>
</evidence>
<keyword evidence="2 3" id="KW-0732">Signal</keyword>
<evidence type="ECO:0000256" key="1">
    <source>
        <dbReference type="ARBA" id="ARBA00006347"/>
    </source>
</evidence>
<feature type="chain" id="PRO_5042153923" description="Thioredoxin domain-containing protein" evidence="3">
    <location>
        <begin position="21"/>
        <end position="186"/>
    </location>
</feature>
<comment type="caution">
    <text evidence="5">The sequence shown here is derived from an EMBL/GenBank/DDBJ whole genome shotgun (WGS) entry which is preliminary data.</text>
</comment>
<keyword evidence="6" id="KW-1185">Reference proteome</keyword>
<dbReference type="GO" id="GO:0005783">
    <property type="term" value="C:endoplasmic reticulum"/>
    <property type="evidence" value="ECO:0007669"/>
    <property type="project" value="TreeGrafter"/>
</dbReference>
<sequence>MKTTLLGIVVALLSASGVSASGAVELTKENFDEKTSGKNAFVKFLAPWPDWDKLGEEYAASSSVVIGDADCTESGEALCTQFEVRGYPTIKYFVDGDKKGEDYSGGRDYDSLKKFVEDKLEVKCDVKDPTECSDKEKKYITKMEAKSSADRVAQIARLEKMAGDKMKGDLKQWLHQRLHILRALEA</sequence>
<comment type="similarity">
    <text evidence="1">Belongs to the protein disulfide isomerase family.</text>
</comment>